<evidence type="ECO:0000256" key="7">
    <source>
        <dbReference type="ARBA" id="ARBA00023136"/>
    </source>
</evidence>
<dbReference type="PANTHER" id="PTHR30069">
    <property type="entry name" value="TONB-DEPENDENT OUTER MEMBRANE RECEPTOR"/>
    <property type="match status" value="1"/>
</dbReference>
<dbReference type="SUPFAM" id="SSF56935">
    <property type="entry name" value="Porins"/>
    <property type="match status" value="1"/>
</dbReference>
<dbReference type="CDD" id="cd01347">
    <property type="entry name" value="ligand_gated_channel"/>
    <property type="match status" value="1"/>
</dbReference>
<name>A0A1W1XCY1_9BACT</name>
<evidence type="ECO:0000259" key="12">
    <source>
        <dbReference type="Pfam" id="PF00593"/>
    </source>
</evidence>
<keyword evidence="3 10" id="KW-1134">Transmembrane beta strand</keyword>
<dbReference type="InterPro" id="IPR036942">
    <property type="entry name" value="Beta-barrel_TonB_sf"/>
</dbReference>
<evidence type="ECO:0000256" key="4">
    <source>
        <dbReference type="ARBA" id="ARBA00022692"/>
    </source>
</evidence>
<dbReference type="InterPro" id="IPR037066">
    <property type="entry name" value="Plug_dom_sf"/>
</dbReference>
<dbReference type="GO" id="GO:0009279">
    <property type="term" value="C:cell outer membrane"/>
    <property type="evidence" value="ECO:0007669"/>
    <property type="project" value="UniProtKB-SubCell"/>
</dbReference>
<proteinExistence type="inferred from homology"/>
<dbReference type="OrthoDB" id="9800913at2"/>
<keyword evidence="15" id="KW-1185">Reference proteome</keyword>
<evidence type="ECO:0000256" key="2">
    <source>
        <dbReference type="ARBA" id="ARBA00022448"/>
    </source>
</evidence>
<evidence type="ECO:0000256" key="3">
    <source>
        <dbReference type="ARBA" id="ARBA00022452"/>
    </source>
</evidence>
<dbReference type="Pfam" id="PF00593">
    <property type="entry name" value="TonB_dep_Rec_b-barrel"/>
    <property type="match status" value="1"/>
</dbReference>
<evidence type="ECO:0000259" key="13">
    <source>
        <dbReference type="Pfam" id="PF07715"/>
    </source>
</evidence>
<evidence type="ECO:0000313" key="14">
    <source>
        <dbReference type="EMBL" id="SMC21508.1"/>
    </source>
</evidence>
<keyword evidence="4 10" id="KW-0812">Transmembrane</keyword>
<evidence type="ECO:0000256" key="9">
    <source>
        <dbReference type="ARBA" id="ARBA00023237"/>
    </source>
</evidence>
<keyword evidence="5" id="KW-0732">Signal</keyword>
<keyword evidence="9 10" id="KW-0998">Cell outer membrane</keyword>
<evidence type="ECO:0000256" key="6">
    <source>
        <dbReference type="ARBA" id="ARBA00023077"/>
    </source>
</evidence>
<dbReference type="EMBL" id="FWXF01000005">
    <property type="protein sequence ID" value="SMC21508.1"/>
    <property type="molecule type" value="Genomic_DNA"/>
</dbReference>
<keyword evidence="2 10" id="KW-0813">Transport</keyword>
<dbReference type="PANTHER" id="PTHR30069:SF29">
    <property type="entry name" value="HEMOGLOBIN AND HEMOGLOBIN-HAPTOGLOBIN-BINDING PROTEIN 1-RELATED"/>
    <property type="match status" value="1"/>
</dbReference>
<reference evidence="14 15" key="1">
    <citation type="submission" date="2017-04" db="EMBL/GenBank/DDBJ databases">
        <authorList>
            <person name="Afonso C.L."/>
            <person name="Miller P.J."/>
            <person name="Scott M.A."/>
            <person name="Spackman E."/>
            <person name="Goraichik I."/>
            <person name="Dimitrov K.M."/>
            <person name="Suarez D.L."/>
            <person name="Swayne D.E."/>
        </authorList>
    </citation>
    <scope>NUCLEOTIDE SEQUENCE [LARGE SCALE GENOMIC DNA]</scope>
    <source>
        <strain evidence="14 15">DSM 13146</strain>
    </source>
</reference>
<dbReference type="InterPro" id="IPR000531">
    <property type="entry name" value="Beta-barrel_TonB"/>
</dbReference>
<protein>
    <submittedName>
        <fullName evidence="14">Iron complex outermembrane recepter protein</fullName>
    </submittedName>
</protein>
<accession>A0A1W1XCY1</accession>
<evidence type="ECO:0000256" key="1">
    <source>
        <dbReference type="ARBA" id="ARBA00004571"/>
    </source>
</evidence>
<evidence type="ECO:0000313" key="15">
    <source>
        <dbReference type="Proteomes" id="UP000192783"/>
    </source>
</evidence>
<evidence type="ECO:0000256" key="10">
    <source>
        <dbReference type="PROSITE-ProRule" id="PRU01360"/>
    </source>
</evidence>
<comment type="subcellular location">
    <subcellularLocation>
        <location evidence="1 10">Cell outer membrane</location>
        <topology evidence="1 10">Multi-pass membrane protein</topology>
    </subcellularLocation>
</comment>
<keyword evidence="7 10" id="KW-0472">Membrane</keyword>
<organism evidence="14 15">
    <name type="scientific">Desulfacinum hydrothermale DSM 13146</name>
    <dbReference type="NCBI Taxonomy" id="1121390"/>
    <lineage>
        <taxon>Bacteria</taxon>
        <taxon>Pseudomonadati</taxon>
        <taxon>Thermodesulfobacteriota</taxon>
        <taxon>Syntrophobacteria</taxon>
        <taxon>Syntrophobacterales</taxon>
        <taxon>Syntrophobacteraceae</taxon>
        <taxon>Desulfacinum</taxon>
    </lineage>
</organism>
<dbReference type="PROSITE" id="PS52016">
    <property type="entry name" value="TONB_DEPENDENT_REC_3"/>
    <property type="match status" value="1"/>
</dbReference>
<dbReference type="GO" id="GO:0015344">
    <property type="term" value="F:siderophore uptake transmembrane transporter activity"/>
    <property type="evidence" value="ECO:0007669"/>
    <property type="project" value="TreeGrafter"/>
</dbReference>
<evidence type="ECO:0000256" key="8">
    <source>
        <dbReference type="ARBA" id="ARBA00023170"/>
    </source>
</evidence>
<dbReference type="Gene3D" id="2.170.130.10">
    <property type="entry name" value="TonB-dependent receptor, plug domain"/>
    <property type="match status" value="1"/>
</dbReference>
<feature type="domain" description="TonB-dependent receptor plug" evidence="13">
    <location>
        <begin position="61"/>
        <end position="170"/>
    </location>
</feature>
<evidence type="ECO:0000256" key="5">
    <source>
        <dbReference type="ARBA" id="ARBA00022729"/>
    </source>
</evidence>
<evidence type="ECO:0000256" key="11">
    <source>
        <dbReference type="RuleBase" id="RU003357"/>
    </source>
</evidence>
<dbReference type="STRING" id="1121390.SAMN02746041_01196"/>
<dbReference type="GO" id="GO:0044718">
    <property type="term" value="P:siderophore transmembrane transport"/>
    <property type="evidence" value="ECO:0007669"/>
    <property type="project" value="TreeGrafter"/>
</dbReference>
<dbReference type="InterPro" id="IPR039426">
    <property type="entry name" value="TonB-dep_rcpt-like"/>
</dbReference>
<keyword evidence="6 11" id="KW-0798">TonB box</keyword>
<feature type="domain" description="TonB-dependent receptor-like beta-barrel" evidence="12">
    <location>
        <begin position="222"/>
        <end position="651"/>
    </location>
</feature>
<dbReference type="AlphaFoldDB" id="A0A1W1XCY1"/>
<dbReference type="InterPro" id="IPR012910">
    <property type="entry name" value="Plug_dom"/>
</dbReference>
<dbReference type="Gene3D" id="2.40.170.20">
    <property type="entry name" value="TonB-dependent receptor, beta-barrel domain"/>
    <property type="match status" value="1"/>
</dbReference>
<dbReference type="Proteomes" id="UP000192783">
    <property type="component" value="Unassembled WGS sequence"/>
</dbReference>
<gene>
    <name evidence="14" type="ORF">SAMN02746041_01196</name>
</gene>
<keyword evidence="8" id="KW-0675">Receptor</keyword>
<comment type="similarity">
    <text evidence="10 11">Belongs to the TonB-dependent receptor family.</text>
</comment>
<sequence length="684" mass="76340">MCRNVATRLIANGVGVFLLVQTLFLVLLGANGVAARDITTLSLEELLEMEITSVSKHAQKLEDAAAAVFVINQEDIRRSGATTVADLLRMVPGLHVARLNANGNVVTARGFSDLYANKLLVLMDGRTLYSPIFSGVFWSDVDPVLEDIERIEVIRGPGASLWGANAVNGIINIITKKASDTTGVLASTVLGTEDREIVTLRYGDGLGTSGAYRVYLKARERDPSVTEQGDDAVDDWRAVQGGFRLDWNPSQSDTVTLQGDVQRRRGSVFERSLGLSPPAYTCHLCHVSDFEQKGVNLLGRWNRQDPAGNSLQVQAYYDYTGSTGSQFLEWRAQVFDLEYQQDHTWGERQLLTWGAGARLYTTDTSGGSNYYFSPEGNDWYVLNAFVQDEITLVPEKLFLTLGSKLEYHEDVGLAIQPTARILWKYAPRHTLWAAASRAVRTPSLGEQKAHITMVTRTSDPSPADLVFFNLSREKELDPEEVLAFEVGYRAQIGDRLSVDVAGFYNRYDKLIAALSPTGATVSMDPLPHLETTSLLKNAMTGEVYGLEIGADWKVTDRWKLRGAYTLTRMFLHNQEETPLLVWGEDLEGKTPRHQVSLRSQWDLPGNVELDGWLRYVSRLPELDIPSYVTGDIRLSWSPRKNLEVSLVGRNLLDPEHPEFAEMAILPSESNQVERSLYGKITWRF</sequence>
<dbReference type="Pfam" id="PF07715">
    <property type="entry name" value="Plug"/>
    <property type="match status" value="1"/>
</dbReference>